<dbReference type="OrthoDB" id="9784378at2"/>
<dbReference type="SUPFAM" id="SSF56300">
    <property type="entry name" value="Metallo-dependent phosphatases"/>
    <property type="match status" value="1"/>
</dbReference>
<evidence type="ECO:0000313" key="7">
    <source>
        <dbReference type="Proteomes" id="UP000290244"/>
    </source>
</evidence>
<evidence type="ECO:0000256" key="3">
    <source>
        <dbReference type="ARBA" id="ARBA00023004"/>
    </source>
</evidence>
<comment type="similarity">
    <text evidence="4">Belongs to the cyclic nucleotide phosphodiesterase class-III family.</text>
</comment>
<dbReference type="PANTHER" id="PTHR42988">
    <property type="entry name" value="PHOSPHOHYDROLASE"/>
    <property type="match status" value="1"/>
</dbReference>
<dbReference type="InterPro" id="IPR029052">
    <property type="entry name" value="Metallo-depent_PP-like"/>
</dbReference>
<proteinExistence type="inferred from homology"/>
<keyword evidence="2" id="KW-0378">Hydrolase</keyword>
<dbReference type="Proteomes" id="UP000290244">
    <property type="component" value="Chromosome"/>
</dbReference>
<dbReference type="InterPro" id="IPR050884">
    <property type="entry name" value="CNP_phosphodiesterase-III"/>
</dbReference>
<dbReference type="PANTHER" id="PTHR42988:SF2">
    <property type="entry name" value="CYCLIC NUCLEOTIDE PHOSPHODIESTERASE CBUA0032-RELATED"/>
    <property type="match status" value="1"/>
</dbReference>
<dbReference type="Gene3D" id="3.60.21.10">
    <property type="match status" value="1"/>
</dbReference>
<accession>A0A4P6P635</accession>
<dbReference type="GO" id="GO:0046872">
    <property type="term" value="F:metal ion binding"/>
    <property type="evidence" value="ECO:0007669"/>
    <property type="project" value="UniProtKB-KW"/>
</dbReference>
<dbReference type="GO" id="GO:0016787">
    <property type="term" value="F:hydrolase activity"/>
    <property type="evidence" value="ECO:0007669"/>
    <property type="project" value="UniProtKB-KW"/>
</dbReference>
<dbReference type="KEGG" id="lsd:EMK97_07860"/>
<feature type="domain" description="Calcineurin-like phosphoesterase" evidence="5">
    <location>
        <begin position="9"/>
        <end position="193"/>
    </location>
</feature>
<dbReference type="Pfam" id="PF00149">
    <property type="entry name" value="Metallophos"/>
    <property type="match status" value="1"/>
</dbReference>
<sequence length="254" mass="28380">MQSSHSSPLRIAQMSDSHLFADKNGLHCGVNVYQNLLTVLADIATREHIDYVVFTGDLSQDHTVCSYENFANAVYRADINVPVLYLAGNHDEYALLDKYLVNYPFSSAKFIENEFWRVQLIDSKSNTPAGNVQLEQLNKLDAIEKHQLLFMHHHPIDVGYFIDRHGLENKEEFWQVIANASTIKGIACGHVHSAGEYAAYSQQREQSVPVFTCPATSIQFDPSVDGVSALPVGPSYRLFNLFADGTLQSEAISL</sequence>
<evidence type="ECO:0000256" key="4">
    <source>
        <dbReference type="ARBA" id="ARBA00025742"/>
    </source>
</evidence>
<dbReference type="AlphaFoldDB" id="A0A4P6P635"/>
<gene>
    <name evidence="6" type="ORF">EMK97_07860</name>
</gene>
<keyword evidence="3" id="KW-0408">Iron</keyword>
<keyword evidence="1" id="KW-0479">Metal-binding</keyword>
<reference evidence="6 7" key="1">
    <citation type="submission" date="2018-12" db="EMBL/GenBank/DDBJ databases">
        <title>Complete genome of Litorilituus sediminis.</title>
        <authorList>
            <person name="Liu A."/>
            <person name="Rong J."/>
        </authorList>
    </citation>
    <scope>NUCLEOTIDE SEQUENCE [LARGE SCALE GENOMIC DNA]</scope>
    <source>
        <strain evidence="6 7">JCM 17549</strain>
    </source>
</reference>
<dbReference type="InterPro" id="IPR004843">
    <property type="entry name" value="Calcineurin-like_PHP"/>
</dbReference>
<evidence type="ECO:0000259" key="5">
    <source>
        <dbReference type="Pfam" id="PF00149"/>
    </source>
</evidence>
<organism evidence="6 7">
    <name type="scientific">Litorilituus sediminis</name>
    <dbReference type="NCBI Taxonomy" id="718192"/>
    <lineage>
        <taxon>Bacteria</taxon>
        <taxon>Pseudomonadati</taxon>
        <taxon>Pseudomonadota</taxon>
        <taxon>Gammaproteobacteria</taxon>
        <taxon>Alteromonadales</taxon>
        <taxon>Colwelliaceae</taxon>
        <taxon>Litorilituus</taxon>
    </lineage>
</organism>
<protein>
    <submittedName>
        <fullName evidence="6">3',5'-cyclic-nucleotide phosphodiesterase</fullName>
    </submittedName>
</protein>
<keyword evidence="7" id="KW-1185">Reference proteome</keyword>
<evidence type="ECO:0000313" key="6">
    <source>
        <dbReference type="EMBL" id="QBG35629.1"/>
    </source>
</evidence>
<name>A0A4P6P635_9GAMM</name>
<dbReference type="EMBL" id="CP034759">
    <property type="protein sequence ID" value="QBG35629.1"/>
    <property type="molecule type" value="Genomic_DNA"/>
</dbReference>
<evidence type="ECO:0000256" key="2">
    <source>
        <dbReference type="ARBA" id="ARBA00022801"/>
    </source>
</evidence>
<evidence type="ECO:0000256" key="1">
    <source>
        <dbReference type="ARBA" id="ARBA00022723"/>
    </source>
</evidence>
<dbReference type="RefSeq" id="WP_130600990.1">
    <property type="nucleotide sequence ID" value="NZ_CP034759.1"/>
</dbReference>